<gene>
    <name evidence="1" type="ORF">J2S39_001685</name>
</gene>
<sequence>MQAPDFRENIALSAEEDDEFIRLTSVFERVEEHLADTSLLVRYYSS</sequence>
<name>A0ABU1ZYJ5_9CORY</name>
<dbReference type="EMBL" id="JAVDXZ010000001">
    <property type="protein sequence ID" value="MDR7330009.1"/>
    <property type="molecule type" value="Genomic_DNA"/>
</dbReference>
<evidence type="ECO:0000313" key="2">
    <source>
        <dbReference type="Proteomes" id="UP001180840"/>
    </source>
</evidence>
<protein>
    <submittedName>
        <fullName evidence="1">Uncharacterized protein</fullName>
    </submittedName>
</protein>
<evidence type="ECO:0000313" key="1">
    <source>
        <dbReference type="EMBL" id="MDR7330009.1"/>
    </source>
</evidence>
<keyword evidence="2" id="KW-1185">Reference proteome</keyword>
<reference evidence="1" key="1">
    <citation type="submission" date="2023-07" db="EMBL/GenBank/DDBJ databases">
        <title>Sequencing the genomes of 1000 actinobacteria strains.</title>
        <authorList>
            <person name="Klenk H.-P."/>
        </authorList>
    </citation>
    <scope>NUCLEOTIDE SEQUENCE</scope>
    <source>
        <strain evidence="1">DSM 107476</strain>
    </source>
</reference>
<dbReference type="RefSeq" id="WP_290195312.1">
    <property type="nucleotide sequence ID" value="NZ_CP047654.1"/>
</dbReference>
<comment type="caution">
    <text evidence="1">The sequence shown here is derived from an EMBL/GenBank/DDBJ whole genome shotgun (WGS) entry which is preliminary data.</text>
</comment>
<organism evidence="1 2">
    <name type="scientific">Corynebacterium guangdongense</name>
    <dbReference type="NCBI Taxonomy" id="1783348"/>
    <lineage>
        <taxon>Bacteria</taxon>
        <taxon>Bacillati</taxon>
        <taxon>Actinomycetota</taxon>
        <taxon>Actinomycetes</taxon>
        <taxon>Mycobacteriales</taxon>
        <taxon>Corynebacteriaceae</taxon>
        <taxon>Corynebacterium</taxon>
    </lineage>
</organism>
<proteinExistence type="predicted"/>
<dbReference type="Proteomes" id="UP001180840">
    <property type="component" value="Unassembled WGS sequence"/>
</dbReference>
<accession>A0ABU1ZYJ5</accession>